<dbReference type="EMBL" id="WOCE01000010">
    <property type="protein sequence ID" value="KAE9606190.1"/>
    <property type="molecule type" value="Genomic_DNA"/>
</dbReference>
<proteinExistence type="predicted"/>
<keyword evidence="2" id="KW-0547">Nucleotide-binding</keyword>
<dbReference type="Pfam" id="PF00176">
    <property type="entry name" value="SNF2-rel_dom"/>
    <property type="match status" value="1"/>
</dbReference>
<feature type="region of interest" description="Disordered" evidence="7">
    <location>
        <begin position="674"/>
        <end position="716"/>
    </location>
</feature>
<sequence length="1405" mass="162031">MGRKRIVHQSNHPFASYPFEAYISGSWQSVEFITIESGTLFMHLKNKYPVAMEKGPFSDIRVKSRKAVLSDCSSFLRPGMDISVLSPPKQTNNSDEINLKPVRLDARISSIQRKPHSSECQCQFYVNFYVNQGSLGTELRTLRKEVKVFTINEISILQKLEHNPCENEYYRWTSSEDCPALPNTKLLLGKFLADISWLVVASFVKKVMFCVRTVKDKLVYQILESEIAESSLYTESTINVVSFTLNEEDGLLVSNVSQVVTAKPEAIEYVHESHEEKVSPSSYNVEGLRRSKRRHVQPERYLGYSDVTEFDVGSFRTQPPLKIETAAKGDDEFTLPLSCMLTLKQKPLQEDVDNSQNFSRMNTSGELLEYSRRKRPKTKKPKSIRSHQNEHKNQLAIIPLPDVGEPISVEHCDLNDNVSVSHGHESFDTPLNIYHHHLASSSKQKCKNVNLLTFEPNSLPAKANHAEKSDELTSRSHFGYSISNLQRKDSFVMDDMDLGGTKWEGISFSKGVQEKTYHPTYSRSRNPEEEKTYKDRTLNATAYKDLINSYLMNIDVKPTEEPPVTDQWKQFQETSGFSGIKETETEIFDEEDEDDEESEIDMLWQEMEVSLASCYLQDTEGVNAVNQAETVEKLKQGCPHDERMDDQIGIHCRICGHVFVDITNIFPPFLERPDRHREDKQCSGEDSDLERKADEDDDYHLFSANAPPGDEPKTEESENVWALIPELRPKLHAHQKKAFEFLWQNIAGSMEPSLMKTDSKKIGGCVISHTPGAGKTFLIIAFLVSYLKLFPGKRPLVLAPKTTLYTWYKEFIKWKIPIPVYLIHGRRTYRVFNQKNSMVFPGIPKPTEDVKHVLDCLEKIKNWHSQPSVLIMGYTSFLTLMREDSKYAHRKYMAKVLRESPGMLILDEGHNPRSTKSRLRKVLMKVHTDLRILLSGTLFQNNFCEYFNTLYLARPKFAKEVLKQLDPKYKRKKKKGTNYESRARKLFLDTIARKIDSNDNEERIEGLNMLRNVTHGFIDVYEGGSSDGLPGLQIYTLLMNPTETQHEMLHTLHQKMGQSNGYPLEIELLITLGSIHPWLIKTAVCSEKFFSNEQLMDLEKCKFDLKIGSKVKFVLSLIYRVVKNEKVLIFCHNIAPVKLFLEYFERYFRWQRGREVLVLTGELELFERGRVMDKFEEPGGVSKILLASITACAEGISLTAASRVIMLDSEWNPSKTKQAIARAFRPGQQKMVYVYQLLVSGSLEEDKYKRTTWKEWVSNMIFSEDFVEDPSQWQANKLEDDILREMVEEDKSKSFHMILKNEKASTNREVSTPFYKHIIIYSIFFQCDCNVCIRIYISCISLTSCTFRVVQNYHINIYVRLKFSLKYASCLTHSCNFTQKISAYGPLLFNYNQVHILMINYNLII</sequence>
<keyword evidence="3" id="KW-0378">Hydrolase</keyword>
<feature type="domain" description="Helicase ATP-binding" evidence="8">
    <location>
        <begin position="756"/>
        <end position="956"/>
    </location>
</feature>
<evidence type="ECO:0000256" key="2">
    <source>
        <dbReference type="ARBA" id="ARBA00022741"/>
    </source>
</evidence>
<keyword evidence="4" id="KW-0347">Helicase</keyword>
<dbReference type="Gene3D" id="3.40.50.300">
    <property type="entry name" value="P-loop containing nucleotide triphosphate hydrolases"/>
    <property type="match status" value="1"/>
</dbReference>
<dbReference type="CDD" id="cd18793">
    <property type="entry name" value="SF2_C_SNF"/>
    <property type="match status" value="1"/>
</dbReference>
<protein>
    <submittedName>
        <fullName evidence="10">Putative calcium/calmodulin-dependent protein kinase chromatin remodeling SNF2 family</fullName>
    </submittedName>
</protein>
<dbReference type="SMART" id="SM00490">
    <property type="entry name" value="HELICc"/>
    <property type="match status" value="1"/>
</dbReference>
<dbReference type="Gene3D" id="3.40.50.10810">
    <property type="entry name" value="Tandem AAA-ATPase domain"/>
    <property type="match status" value="1"/>
</dbReference>
<evidence type="ECO:0000256" key="5">
    <source>
        <dbReference type="ARBA" id="ARBA00022840"/>
    </source>
</evidence>
<evidence type="ECO:0000313" key="10">
    <source>
        <dbReference type="EMBL" id="KAE9606190.1"/>
    </source>
</evidence>
<evidence type="ECO:0000256" key="1">
    <source>
        <dbReference type="ARBA" id="ARBA00004123"/>
    </source>
</evidence>
<dbReference type="PROSITE" id="PS51192">
    <property type="entry name" value="HELICASE_ATP_BIND_1"/>
    <property type="match status" value="1"/>
</dbReference>
<feature type="region of interest" description="Disordered" evidence="7">
    <location>
        <begin position="371"/>
        <end position="390"/>
    </location>
</feature>
<dbReference type="SUPFAM" id="SSF52540">
    <property type="entry name" value="P-loop containing nucleoside triphosphate hydrolases"/>
    <property type="match status" value="2"/>
</dbReference>
<dbReference type="GO" id="GO:0016301">
    <property type="term" value="F:kinase activity"/>
    <property type="evidence" value="ECO:0007669"/>
    <property type="project" value="UniProtKB-KW"/>
</dbReference>
<dbReference type="PROSITE" id="PS51194">
    <property type="entry name" value="HELICASE_CTER"/>
    <property type="match status" value="1"/>
</dbReference>
<dbReference type="GO" id="GO:0016787">
    <property type="term" value="F:hydrolase activity"/>
    <property type="evidence" value="ECO:0007669"/>
    <property type="project" value="UniProtKB-KW"/>
</dbReference>
<dbReference type="GO" id="GO:0080188">
    <property type="term" value="P:gene silencing by siRNA-directed DNA methylation"/>
    <property type="evidence" value="ECO:0007669"/>
    <property type="project" value="InterPro"/>
</dbReference>
<dbReference type="InterPro" id="IPR000330">
    <property type="entry name" value="SNF2_N"/>
</dbReference>
<accession>A0A6A4PXC3</accession>
<dbReference type="InterPro" id="IPR038718">
    <property type="entry name" value="SNF2-like_sf"/>
</dbReference>
<evidence type="ECO:0000313" key="11">
    <source>
        <dbReference type="Proteomes" id="UP000447434"/>
    </source>
</evidence>
<organism evidence="10 11">
    <name type="scientific">Lupinus albus</name>
    <name type="common">White lupine</name>
    <name type="synonym">Lupinus termis</name>
    <dbReference type="NCBI Taxonomy" id="3870"/>
    <lineage>
        <taxon>Eukaryota</taxon>
        <taxon>Viridiplantae</taxon>
        <taxon>Streptophyta</taxon>
        <taxon>Embryophyta</taxon>
        <taxon>Tracheophyta</taxon>
        <taxon>Spermatophyta</taxon>
        <taxon>Magnoliopsida</taxon>
        <taxon>eudicotyledons</taxon>
        <taxon>Gunneridae</taxon>
        <taxon>Pentapetalae</taxon>
        <taxon>rosids</taxon>
        <taxon>fabids</taxon>
        <taxon>Fabales</taxon>
        <taxon>Fabaceae</taxon>
        <taxon>Papilionoideae</taxon>
        <taxon>50 kb inversion clade</taxon>
        <taxon>genistoids sensu lato</taxon>
        <taxon>core genistoids</taxon>
        <taxon>Genisteae</taxon>
        <taxon>Lupinus</taxon>
    </lineage>
</organism>
<dbReference type="GO" id="GO:0005524">
    <property type="term" value="F:ATP binding"/>
    <property type="evidence" value="ECO:0007669"/>
    <property type="project" value="UniProtKB-KW"/>
</dbReference>
<gene>
    <name evidence="10" type="ORF">Lalb_Chr10g0105301</name>
</gene>
<dbReference type="PANTHER" id="PTHR45821:SF2">
    <property type="entry name" value="SNF2 DOMAIN-CONTAINING PROTEIN CLASSY 2"/>
    <property type="match status" value="1"/>
</dbReference>
<dbReference type="InterPro" id="IPR044567">
    <property type="entry name" value="CLSY/DRD1"/>
</dbReference>
<evidence type="ECO:0000259" key="8">
    <source>
        <dbReference type="PROSITE" id="PS51192"/>
    </source>
</evidence>
<dbReference type="GO" id="GO:0004386">
    <property type="term" value="F:helicase activity"/>
    <property type="evidence" value="ECO:0007669"/>
    <property type="project" value="UniProtKB-KW"/>
</dbReference>
<dbReference type="CDD" id="cd18007">
    <property type="entry name" value="DEXHc_ATRX-like"/>
    <property type="match status" value="1"/>
</dbReference>
<dbReference type="Pfam" id="PF00271">
    <property type="entry name" value="Helicase_C"/>
    <property type="match status" value="1"/>
</dbReference>
<dbReference type="SMART" id="SM00487">
    <property type="entry name" value="DEXDc"/>
    <property type="match status" value="1"/>
</dbReference>
<feature type="compositionally biased region" description="Basic and acidic residues" evidence="7">
    <location>
        <begin position="674"/>
        <end position="694"/>
    </location>
</feature>
<keyword evidence="6" id="KW-0539">Nucleus</keyword>
<dbReference type="InterPro" id="IPR049730">
    <property type="entry name" value="SNF2/RAD54-like_C"/>
</dbReference>
<evidence type="ECO:0000256" key="3">
    <source>
        <dbReference type="ARBA" id="ARBA00022801"/>
    </source>
</evidence>
<comment type="subcellular location">
    <subcellularLocation>
        <location evidence="1">Nucleus</location>
    </subcellularLocation>
</comment>
<evidence type="ECO:0000256" key="7">
    <source>
        <dbReference type="SAM" id="MobiDB-lite"/>
    </source>
</evidence>
<dbReference type="InterPro" id="IPR001650">
    <property type="entry name" value="Helicase_C-like"/>
</dbReference>
<dbReference type="Proteomes" id="UP000447434">
    <property type="component" value="Chromosome 10"/>
</dbReference>
<evidence type="ECO:0000256" key="6">
    <source>
        <dbReference type="ARBA" id="ARBA00023242"/>
    </source>
</evidence>
<dbReference type="InterPro" id="IPR027417">
    <property type="entry name" value="P-loop_NTPase"/>
</dbReference>
<feature type="domain" description="Helicase C-terminal" evidence="9">
    <location>
        <begin position="1113"/>
        <end position="1279"/>
    </location>
</feature>
<keyword evidence="10" id="KW-0418">Kinase</keyword>
<name>A0A6A4PXC3_LUPAL</name>
<comment type="caution">
    <text evidence="10">The sequence shown here is derived from an EMBL/GenBank/DDBJ whole genome shotgun (WGS) entry which is preliminary data.</text>
</comment>
<dbReference type="GO" id="GO:0005634">
    <property type="term" value="C:nucleus"/>
    <property type="evidence" value="ECO:0007669"/>
    <property type="project" value="UniProtKB-SubCell"/>
</dbReference>
<keyword evidence="10" id="KW-0808">Transferase</keyword>
<dbReference type="OrthoDB" id="448448at2759"/>
<dbReference type="PANTHER" id="PTHR45821">
    <property type="entry name" value="SNF2 DOMAIN-CONTAINING PROTEIN CLASSY 2-RELATED"/>
    <property type="match status" value="1"/>
</dbReference>
<feature type="compositionally biased region" description="Basic residues" evidence="7">
    <location>
        <begin position="372"/>
        <end position="385"/>
    </location>
</feature>
<reference evidence="11" key="1">
    <citation type="journal article" date="2020" name="Nat. Commun.">
        <title>Genome sequence of the cluster root forming white lupin.</title>
        <authorList>
            <person name="Hufnagel B."/>
            <person name="Marques A."/>
            <person name="Soriano A."/>
            <person name="Marques L."/>
            <person name="Divol F."/>
            <person name="Doumas P."/>
            <person name="Sallet E."/>
            <person name="Mancinotti D."/>
            <person name="Carrere S."/>
            <person name="Marande W."/>
            <person name="Arribat S."/>
            <person name="Keller J."/>
            <person name="Huneau C."/>
            <person name="Blein T."/>
            <person name="Aime D."/>
            <person name="Laguerre M."/>
            <person name="Taylor J."/>
            <person name="Schubert V."/>
            <person name="Nelson M."/>
            <person name="Geu-Flores F."/>
            <person name="Crespi M."/>
            <person name="Gallardo-Guerrero K."/>
            <person name="Delaux P.-M."/>
            <person name="Salse J."/>
            <person name="Berges H."/>
            <person name="Guyot R."/>
            <person name="Gouzy J."/>
            <person name="Peret B."/>
        </authorList>
    </citation>
    <scope>NUCLEOTIDE SEQUENCE [LARGE SCALE GENOMIC DNA]</scope>
    <source>
        <strain evidence="11">cv. Amiga</strain>
    </source>
</reference>
<dbReference type="InterPro" id="IPR014001">
    <property type="entry name" value="Helicase_ATP-bd"/>
</dbReference>
<evidence type="ECO:0000259" key="9">
    <source>
        <dbReference type="PROSITE" id="PS51194"/>
    </source>
</evidence>
<keyword evidence="11" id="KW-1185">Reference proteome</keyword>
<keyword evidence="5" id="KW-0067">ATP-binding</keyword>
<evidence type="ECO:0000256" key="4">
    <source>
        <dbReference type="ARBA" id="ARBA00022806"/>
    </source>
</evidence>